<feature type="coiled-coil region" evidence="1">
    <location>
        <begin position="131"/>
        <end position="186"/>
    </location>
</feature>
<dbReference type="AlphaFoldDB" id="A0A2U1S978"/>
<dbReference type="RefSeq" id="WP_243408440.1">
    <property type="nucleotide sequence ID" value="NZ_MZGU01000002.1"/>
</dbReference>
<dbReference type="EMBL" id="MZGU01000002">
    <property type="protein sequence ID" value="PWB86991.1"/>
    <property type="molecule type" value="Genomic_DNA"/>
</dbReference>
<feature type="coiled-coil region" evidence="1">
    <location>
        <begin position="264"/>
        <end position="291"/>
    </location>
</feature>
<accession>A0A2U1S978</accession>
<sequence length="306" mass="35121">MDDNQTIEKVDVRVIVSENNMAEIVSKAINNVQLEKDYNIIVSSIIPTKDMELAKKVASGADIILIGSYGHDEYYNILYNDLKTDFNHIGLFNYDNVISDEGTIEISHAEREIFNSIIKAGLSYSLNIINIHSLENKLSSLTRKYNSLLDDYNGLIDDNEKLEKVNLELKDEITNLNHNIDKIKSDFSSFKGRFEDIHNKHILEIYDLNDLWQEVFDESLLNQEKIIIATNKFRPDNIIVGQGFIGAVDKPTAIDWLKVVKTALIFVEDKEEELKKELNNLNNESDDKIIDEREYDIPNNIGDFFG</sequence>
<protein>
    <submittedName>
        <fullName evidence="2">Uncharacterized protein</fullName>
    </submittedName>
</protein>
<comment type="caution">
    <text evidence="2">The sequence shown here is derived from an EMBL/GenBank/DDBJ whole genome shotgun (WGS) entry which is preliminary data.</text>
</comment>
<evidence type="ECO:0000313" key="3">
    <source>
        <dbReference type="Proteomes" id="UP000245577"/>
    </source>
</evidence>
<gene>
    <name evidence="2" type="ORF">MBBWO_01050</name>
</gene>
<keyword evidence="3" id="KW-1185">Reference proteome</keyword>
<reference evidence="2 3" key="1">
    <citation type="submission" date="2017-03" db="EMBL/GenBank/DDBJ databases">
        <title>Genome sequence of Methanobrevibacter wosei.</title>
        <authorList>
            <person name="Poehlein A."/>
            <person name="Seedorf H."/>
            <person name="Daniel R."/>
        </authorList>
    </citation>
    <scope>NUCLEOTIDE SEQUENCE [LARGE SCALE GENOMIC DNA]</scope>
    <source>
        <strain evidence="2 3">DSM 11979</strain>
    </source>
</reference>
<name>A0A2U1S978_9EURY</name>
<evidence type="ECO:0000313" key="2">
    <source>
        <dbReference type="EMBL" id="PWB86991.1"/>
    </source>
</evidence>
<proteinExistence type="predicted"/>
<keyword evidence="1" id="KW-0175">Coiled coil</keyword>
<evidence type="ECO:0000256" key="1">
    <source>
        <dbReference type="SAM" id="Coils"/>
    </source>
</evidence>
<dbReference type="Proteomes" id="UP000245577">
    <property type="component" value="Unassembled WGS sequence"/>
</dbReference>
<organism evidence="2 3">
    <name type="scientific">Methanobrevibacter woesei</name>
    <dbReference type="NCBI Taxonomy" id="190976"/>
    <lineage>
        <taxon>Archaea</taxon>
        <taxon>Methanobacteriati</taxon>
        <taxon>Methanobacteriota</taxon>
        <taxon>Methanomada group</taxon>
        <taxon>Methanobacteria</taxon>
        <taxon>Methanobacteriales</taxon>
        <taxon>Methanobacteriaceae</taxon>
        <taxon>Methanobrevibacter</taxon>
    </lineage>
</organism>